<dbReference type="PANTHER" id="PTHR34709:SF81">
    <property type="entry name" value="F-BOX DOMAIN-CONTAINING PROTEIN"/>
    <property type="match status" value="1"/>
</dbReference>
<protein>
    <recommendedName>
        <fullName evidence="2">FBD domain-containing protein</fullName>
    </recommendedName>
</protein>
<evidence type="ECO:0000313" key="1">
    <source>
        <dbReference type="EnsemblPlants" id="EMT20156"/>
    </source>
</evidence>
<dbReference type="InterPro" id="IPR032675">
    <property type="entry name" value="LRR_dom_sf"/>
</dbReference>
<evidence type="ECO:0008006" key="2">
    <source>
        <dbReference type="Google" id="ProtNLM"/>
    </source>
</evidence>
<reference evidence="1" key="1">
    <citation type="submission" date="2015-06" db="UniProtKB">
        <authorList>
            <consortium name="EnsemblPlants"/>
        </authorList>
    </citation>
    <scope>IDENTIFICATION</scope>
</reference>
<dbReference type="Gene3D" id="3.80.10.10">
    <property type="entry name" value="Ribonuclease Inhibitor"/>
    <property type="match status" value="1"/>
</dbReference>
<dbReference type="PANTHER" id="PTHR34709">
    <property type="entry name" value="OS10G0396666 PROTEIN"/>
    <property type="match status" value="1"/>
</dbReference>
<accession>N1R1M2</accession>
<dbReference type="SUPFAM" id="SSF52058">
    <property type="entry name" value="L domain-like"/>
    <property type="match status" value="1"/>
</dbReference>
<sequence>MCPACPARTRRARRARPHTPWLIPTAATSAGALSLLDILLPRNPKADDAQSLLSAVAQLSPAELVFAFPQLSLWEERKGPFTDIHLPCFHRATSIELDMPRFLVRVPPAGEFPVLERLSVSGGIAEIGTLVTRCPRLRVLRAKFRGLVPKSVALALGSLKAALHSPQAAVSLLLDICISELNYSLLHSATELSPEEFVYKSCASSYGTLEFPSFHRATSIEIVWHGMSFTQMPCSSEFFALERLRLSGCTIVDLGEFISCCPRLRVLRVDGATNDCHIMVHSASPQELFLGTYKECRGIDIATPMLKQLAMEVHAGVHLDVSVFAPFVEKVSWQRSYTRPALVFGCWLLRNLSIQTMPESRHGEGVMPCRAHVLSVDMLCASQDQSSAWIDFAQEIGKLQVTDFSVVDLRLEANGHVYGAALLHLLQALPAHTISKLRKVTLLRLEKSEVAAGACIVNCPSDETGNWRSQTTPLNHLEEVEIRGFRGEDHCFDFLNFILRLLSFSGRARLGTKGCERGH</sequence>
<dbReference type="ExpressionAtlas" id="N1R1M2">
    <property type="expression patterns" value="baseline"/>
</dbReference>
<organism evidence="1">
    <name type="scientific">Aegilops tauschii</name>
    <name type="common">Tausch's goatgrass</name>
    <name type="synonym">Aegilops squarrosa</name>
    <dbReference type="NCBI Taxonomy" id="37682"/>
    <lineage>
        <taxon>Eukaryota</taxon>
        <taxon>Viridiplantae</taxon>
        <taxon>Streptophyta</taxon>
        <taxon>Embryophyta</taxon>
        <taxon>Tracheophyta</taxon>
        <taxon>Spermatophyta</taxon>
        <taxon>Magnoliopsida</taxon>
        <taxon>Liliopsida</taxon>
        <taxon>Poales</taxon>
        <taxon>Poaceae</taxon>
        <taxon>BOP clade</taxon>
        <taxon>Pooideae</taxon>
        <taxon>Triticodae</taxon>
        <taxon>Triticeae</taxon>
        <taxon>Triticinae</taxon>
        <taxon>Aegilops</taxon>
    </lineage>
</organism>
<dbReference type="EnsemblPlants" id="EMT20156">
    <property type="protein sequence ID" value="EMT20156"/>
    <property type="gene ID" value="F775_02197"/>
</dbReference>
<name>N1R1M2_AEGTA</name>
<dbReference type="AlphaFoldDB" id="N1R1M2"/>
<dbReference type="InterPro" id="IPR055312">
    <property type="entry name" value="FBL15-like"/>
</dbReference>
<proteinExistence type="predicted"/>